<dbReference type="Pfam" id="PF04500">
    <property type="entry name" value="FLYWCH"/>
    <property type="match status" value="1"/>
</dbReference>
<evidence type="ECO:0000256" key="3">
    <source>
        <dbReference type="ARBA" id="ARBA00022833"/>
    </source>
</evidence>
<evidence type="ECO:0000313" key="5">
    <source>
        <dbReference type="EMBL" id="KAK7604826.1"/>
    </source>
</evidence>
<proteinExistence type="predicted"/>
<gene>
    <name evidence="5" type="ORF">V9T40_006012</name>
</gene>
<keyword evidence="3" id="KW-0862">Zinc</keyword>
<dbReference type="Gene3D" id="2.20.25.240">
    <property type="match status" value="1"/>
</dbReference>
<keyword evidence="1" id="KW-0479">Metal-binding</keyword>
<dbReference type="AlphaFoldDB" id="A0AAN9TV62"/>
<dbReference type="InterPro" id="IPR007588">
    <property type="entry name" value="Znf_FLYWCH"/>
</dbReference>
<accession>A0AAN9TV62</accession>
<dbReference type="EMBL" id="JBBCAQ010000003">
    <property type="protein sequence ID" value="KAK7604826.1"/>
    <property type="molecule type" value="Genomic_DNA"/>
</dbReference>
<feature type="domain" description="FLYWCH-type" evidence="4">
    <location>
        <begin position="7"/>
        <end position="57"/>
    </location>
</feature>
<dbReference type="Proteomes" id="UP001367676">
    <property type="component" value="Unassembled WGS sequence"/>
</dbReference>
<evidence type="ECO:0000256" key="2">
    <source>
        <dbReference type="ARBA" id="ARBA00022771"/>
    </source>
</evidence>
<protein>
    <recommendedName>
        <fullName evidence="4">FLYWCH-type domain-containing protein</fullName>
    </recommendedName>
</protein>
<sequence>MAEVVDKKLLIDRYVYIRSKTHKGRKYWDCCLVRSKQCSARAKTNVIVPGGQIHVFKGPTQSSHQHPPNREECAAEVVINRVKQKAEAHPEQPPGQFLREELTGVPEAVLSQLPERELLRKTIQKERRKNLPPNPISLAQLREFQETLQGERFLLYDSC</sequence>
<reference evidence="5 6" key="1">
    <citation type="submission" date="2024-03" db="EMBL/GenBank/DDBJ databases">
        <title>Adaptation during the transition from Ophiocordyceps entomopathogen to insect associate is accompanied by gene loss and intensified selection.</title>
        <authorList>
            <person name="Ward C.M."/>
            <person name="Onetto C.A."/>
            <person name="Borneman A.R."/>
        </authorList>
    </citation>
    <scope>NUCLEOTIDE SEQUENCE [LARGE SCALE GENOMIC DNA]</scope>
    <source>
        <strain evidence="5">AWRI1</strain>
        <tissue evidence="5">Single Adult Female</tissue>
    </source>
</reference>
<evidence type="ECO:0000256" key="1">
    <source>
        <dbReference type="ARBA" id="ARBA00022723"/>
    </source>
</evidence>
<keyword evidence="2" id="KW-0863">Zinc-finger</keyword>
<dbReference type="GO" id="GO:0008270">
    <property type="term" value="F:zinc ion binding"/>
    <property type="evidence" value="ECO:0007669"/>
    <property type="project" value="UniProtKB-KW"/>
</dbReference>
<evidence type="ECO:0000259" key="4">
    <source>
        <dbReference type="Pfam" id="PF04500"/>
    </source>
</evidence>
<organism evidence="5 6">
    <name type="scientific">Parthenolecanium corni</name>
    <dbReference type="NCBI Taxonomy" id="536013"/>
    <lineage>
        <taxon>Eukaryota</taxon>
        <taxon>Metazoa</taxon>
        <taxon>Ecdysozoa</taxon>
        <taxon>Arthropoda</taxon>
        <taxon>Hexapoda</taxon>
        <taxon>Insecta</taxon>
        <taxon>Pterygota</taxon>
        <taxon>Neoptera</taxon>
        <taxon>Paraneoptera</taxon>
        <taxon>Hemiptera</taxon>
        <taxon>Sternorrhyncha</taxon>
        <taxon>Coccoidea</taxon>
        <taxon>Coccidae</taxon>
        <taxon>Parthenolecanium</taxon>
    </lineage>
</organism>
<evidence type="ECO:0000313" key="6">
    <source>
        <dbReference type="Proteomes" id="UP001367676"/>
    </source>
</evidence>
<keyword evidence="6" id="KW-1185">Reference proteome</keyword>
<comment type="caution">
    <text evidence="5">The sequence shown here is derived from an EMBL/GenBank/DDBJ whole genome shotgun (WGS) entry which is preliminary data.</text>
</comment>
<name>A0AAN9TV62_9HEMI</name>